<keyword evidence="2" id="KW-0418">Kinase</keyword>
<dbReference type="Gene3D" id="3.30.200.20">
    <property type="entry name" value="Phosphorylase Kinase, domain 1"/>
    <property type="match status" value="1"/>
</dbReference>
<protein>
    <submittedName>
        <fullName evidence="2">Aminoglycoside phosphotransferase (APT) family kinase protein</fullName>
    </submittedName>
</protein>
<reference evidence="2 3" key="1">
    <citation type="submission" date="2018-07" db="EMBL/GenBank/DDBJ databases">
        <title>Genomic Encyclopedia of Type Strains, Phase III (KMG-III): the genomes of soil and plant-associated and newly described type strains.</title>
        <authorList>
            <person name="Whitman W."/>
        </authorList>
    </citation>
    <scope>NUCLEOTIDE SEQUENCE [LARGE SCALE GENOMIC DNA]</scope>
    <source>
        <strain evidence="2 3">CECT 8236</strain>
    </source>
</reference>
<evidence type="ECO:0000313" key="2">
    <source>
        <dbReference type="EMBL" id="RED64952.1"/>
    </source>
</evidence>
<dbReference type="AlphaFoldDB" id="A0A3D9IT69"/>
<accession>A0A3D9IT69</accession>
<dbReference type="SUPFAM" id="SSF56112">
    <property type="entry name" value="Protein kinase-like (PK-like)"/>
    <property type="match status" value="1"/>
</dbReference>
<dbReference type="Pfam" id="PF01636">
    <property type="entry name" value="APH"/>
    <property type="match status" value="1"/>
</dbReference>
<dbReference type="RefSeq" id="WP_115991694.1">
    <property type="nucleotide sequence ID" value="NZ_QRDY01000002.1"/>
</dbReference>
<dbReference type="OrthoDB" id="334783at2"/>
<dbReference type="PANTHER" id="PTHR21310:SF15">
    <property type="entry name" value="AMINOGLYCOSIDE PHOSPHOTRANSFERASE DOMAIN-CONTAINING PROTEIN"/>
    <property type="match status" value="1"/>
</dbReference>
<dbReference type="EMBL" id="QRDY01000002">
    <property type="protein sequence ID" value="RED64952.1"/>
    <property type="molecule type" value="Genomic_DNA"/>
</dbReference>
<dbReference type="Gene3D" id="3.90.1200.10">
    <property type="match status" value="1"/>
</dbReference>
<proteinExistence type="predicted"/>
<evidence type="ECO:0000313" key="3">
    <source>
        <dbReference type="Proteomes" id="UP000256869"/>
    </source>
</evidence>
<name>A0A3D9IT69_9BACL</name>
<evidence type="ECO:0000259" key="1">
    <source>
        <dbReference type="Pfam" id="PF01636"/>
    </source>
</evidence>
<dbReference type="PANTHER" id="PTHR21310">
    <property type="entry name" value="AMINOGLYCOSIDE PHOSPHOTRANSFERASE-RELATED-RELATED"/>
    <property type="match status" value="1"/>
</dbReference>
<gene>
    <name evidence="2" type="ORF">DFP95_102374</name>
</gene>
<comment type="caution">
    <text evidence="2">The sequence shown here is derived from an EMBL/GenBank/DDBJ whole genome shotgun (WGS) entry which is preliminary data.</text>
</comment>
<sequence>MDGAYKVKLDAEQLGAAVHAVFECGVASFVELKEGWANSAYSIELEDGRKVVLKARPPANTKFMRYEVDLMRTEVAAMRGLFADKRLPIPRIYDYDTSMELLPVEYFIMEHMEGTPYNQVKNELSEEVRNAIDRRLGELNRFINEQKGEAFGSYAGATHSHWREAFAEMISGVLEDGKDAGVSLSISYEELEREIELRLPALDEVSEARLLHWDLWDGNVFVKDGQVTGIIDFERAMWGDPLMEHYFSHFNRSDAFCEGYGLIPNEPEQLARRKLYDLYLDLILYIECAYRKYDNEDHVKWAHENLVESLKRFRLP</sequence>
<dbReference type="GO" id="GO:0016301">
    <property type="term" value="F:kinase activity"/>
    <property type="evidence" value="ECO:0007669"/>
    <property type="project" value="UniProtKB-KW"/>
</dbReference>
<feature type="domain" description="Aminoglycoside phosphotransferase" evidence="1">
    <location>
        <begin position="30"/>
        <end position="245"/>
    </location>
</feature>
<dbReference type="InterPro" id="IPR011009">
    <property type="entry name" value="Kinase-like_dom_sf"/>
</dbReference>
<organism evidence="2 3">
    <name type="scientific">Cohnella lupini</name>
    <dbReference type="NCBI Taxonomy" id="1294267"/>
    <lineage>
        <taxon>Bacteria</taxon>
        <taxon>Bacillati</taxon>
        <taxon>Bacillota</taxon>
        <taxon>Bacilli</taxon>
        <taxon>Bacillales</taxon>
        <taxon>Paenibacillaceae</taxon>
        <taxon>Cohnella</taxon>
    </lineage>
</organism>
<dbReference type="Proteomes" id="UP000256869">
    <property type="component" value="Unassembled WGS sequence"/>
</dbReference>
<dbReference type="InterPro" id="IPR051678">
    <property type="entry name" value="AGP_Transferase"/>
</dbReference>
<keyword evidence="3" id="KW-1185">Reference proteome</keyword>
<keyword evidence="2" id="KW-0808">Transferase</keyword>
<dbReference type="InterPro" id="IPR002575">
    <property type="entry name" value="Aminoglycoside_PTrfase"/>
</dbReference>